<reference evidence="18" key="1">
    <citation type="submission" date="2020-02" db="EMBL/GenBank/DDBJ databases">
        <authorList>
            <person name="Meier V. D."/>
        </authorList>
    </citation>
    <scope>NUCLEOTIDE SEQUENCE</scope>
    <source>
        <strain evidence="18">AVDCRST_MAG67</strain>
    </source>
</reference>
<dbReference type="UniPathway" id="UPA00047">
    <property type="reaction ID" value="UER00058"/>
</dbReference>
<dbReference type="InterPro" id="IPR050571">
    <property type="entry name" value="Class-IV_PLP-Dep_Aminotrnsfr"/>
</dbReference>
<evidence type="ECO:0000313" key="18">
    <source>
        <dbReference type="EMBL" id="CAA9516608.1"/>
    </source>
</evidence>
<evidence type="ECO:0000256" key="9">
    <source>
        <dbReference type="ARBA" id="ARBA00022679"/>
    </source>
</evidence>
<evidence type="ECO:0000256" key="1">
    <source>
        <dbReference type="ARBA" id="ARBA00001933"/>
    </source>
</evidence>
<dbReference type="UniPathway" id="UPA00049">
    <property type="reaction ID" value="UER00062"/>
</dbReference>
<evidence type="ECO:0000256" key="6">
    <source>
        <dbReference type="ARBA" id="ARBA00009320"/>
    </source>
</evidence>
<comment type="cofactor">
    <cofactor evidence="1 16">
        <name>pyridoxal 5'-phosphate</name>
        <dbReference type="ChEBI" id="CHEBI:597326"/>
    </cofactor>
</comment>
<dbReference type="InterPro" id="IPR043131">
    <property type="entry name" value="BCAT-like_N"/>
</dbReference>
<evidence type="ECO:0000256" key="3">
    <source>
        <dbReference type="ARBA" id="ARBA00004824"/>
    </source>
</evidence>
<dbReference type="GO" id="GO:0009099">
    <property type="term" value="P:L-valine biosynthetic process"/>
    <property type="evidence" value="ECO:0007669"/>
    <property type="project" value="UniProtKB-UniPathway"/>
</dbReference>
<dbReference type="NCBIfam" id="NF005146">
    <property type="entry name" value="PRK06606.1"/>
    <property type="match status" value="1"/>
</dbReference>
<dbReference type="InterPro" id="IPR018300">
    <property type="entry name" value="Aminotrans_IV_CS"/>
</dbReference>
<evidence type="ECO:0000256" key="5">
    <source>
        <dbReference type="ARBA" id="ARBA00005072"/>
    </source>
</evidence>
<dbReference type="NCBIfam" id="TIGR01122">
    <property type="entry name" value="ilvE_I"/>
    <property type="match status" value="1"/>
</dbReference>
<dbReference type="CDD" id="cd01557">
    <property type="entry name" value="BCAT_beta_family"/>
    <property type="match status" value="1"/>
</dbReference>
<dbReference type="GO" id="GO:0009098">
    <property type="term" value="P:L-leucine biosynthetic process"/>
    <property type="evidence" value="ECO:0007669"/>
    <property type="project" value="UniProtKB-UniPathway"/>
</dbReference>
<dbReference type="Gene3D" id="3.30.470.10">
    <property type="match status" value="1"/>
</dbReference>
<evidence type="ECO:0000256" key="16">
    <source>
        <dbReference type="RuleBase" id="RU004516"/>
    </source>
</evidence>
<name>A0A6J4T890_9ACTN</name>
<dbReference type="FunFam" id="3.20.10.10:FF:000002">
    <property type="entry name" value="D-alanine aminotransferase"/>
    <property type="match status" value="1"/>
</dbReference>
<accession>A0A6J4T890</accession>
<protein>
    <recommendedName>
        <fullName evidence="17">Branched-chain-amino-acid aminotransferase</fullName>
        <shortName evidence="17">BCAT</shortName>
        <ecNumber evidence="17">2.6.1.42</ecNumber>
    </recommendedName>
</protein>
<dbReference type="PANTHER" id="PTHR42743">
    <property type="entry name" value="AMINO-ACID AMINOTRANSFERASE"/>
    <property type="match status" value="1"/>
</dbReference>
<sequence length="313" mass="34572">MKQADLIWMNGEFVAWEDAKVHVLTHGLHYGTGVFEGIRCYDSEIGPAVFRHREHLRRLGRSAELYYMALPYDIEALRSATHELIGRNGLRSCYIRPIAFRGYGQMGLNPLEAPVDVSIAVWEWGAYLGEEGKTKGIRAKVSSWRRISPGSLIPSAKASGQYLNSVLAKIESLKAGYEEAIMLDDRGSVCEGTGENIFVVWEGRIVTPPPAASILDGITRKSAIQIARDLGIEVIERDIARAELYLADEVFMTGTAAELVPVREIDDHTIGDGAPGELTRAVQTAFENALFGRDERYREWLDPVPARAGANVG</sequence>
<organism evidence="18">
    <name type="scientific">uncultured Solirubrobacteraceae bacterium</name>
    <dbReference type="NCBI Taxonomy" id="1162706"/>
    <lineage>
        <taxon>Bacteria</taxon>
        <taxon>Bacillati</taxon>
        <taxon>Actinomycetota</taxon>
        <taxon>Thermoleophilia</taxon>
        <taxon>Solirubrobacterales</taxon>
        <taxon>Solirubrobacteraceae</taxon>
        <taxon>environmental samples</taxon>
    </lineage>
</organism>
<dbReference type="GO" id="GO:0004084">
    <property type="term" value="F:branched-chain-amino-acid transaminase activity"/>
    <property type="evidence" value="ECO:0007669"/>
    <property type="project" value="UniProtKB-EC"/>
</dbReference>
<dbReference type="InterPro" id="IPR036038">
    <property type="entry name" value="Aminotransferase-like"/>
</dbReference>
<comment type="pathway">
    <text evidence="4 17">Amino-acid biosynthesis; L-valine biosynthesis; L-valine from pyruvate: step 4/4.</text>
</comment>
<keyword evidence="8 17" id="KW-0028">Amino-acid biosynthesis</keyword>
<evidence type="ECO:0000256" key="2">
    <source>
        <dbReference type="ARBA" id="ARBA00003109"/>
    </source>
</evidence>
<comment type="pathway">
    <text evidence="3 17">Amino-acid biosynthesis; L-isoleucine biosynthesis; L-isoleucine from 2-oxobutanoate: step 4/4.</text>
</comment>
<comment type="catalytic activity">
    <reaction evidence="12 17">
        <text>L-valine + 2-oxoglutarate = 3-methyl-2-oxobutanoate + L-glutamate</text>
        <dbReference type="Rhea" id="RHEA:24813"/>
        <dbReference type="ChEBI" id="CHEBI:11851"/>
        <dbReference type="ChEBI" id="CHEBI:16810"/>
        <dbReference type="ChEBI" id="CHEBI:29985"/>
        <dbReference type="ChEBI" id="CHEBI:57762"/>
        <dbReference type="EC" id="2.6.1.42"/>
    </reaction>
</comment>
<evidence type="ECO:0000256" key="11">
    <source>
        <dbReference type="ARBA" id="ARBA00023304"/>
    </source>
</evidence>
<evidence type="ECO:0000256" key="15">
    <source>
        <dbReference type="RuleBase" id="RU004106"/>
    </source>
</evidence>
<dbReference type="InterPro" id="IPR043132">
    <property type="entry name" value="BCAT-like_C"/>
</dbReference>
<evidence type="ECO:0000256" key="10">
    <source>
        <dbReference type="ARBA" id="ARBA00022898"/>
    </source>
</evidence>
<evidence type="ECO:0000256" key="14">
    <source>
        <dbReference type="ARBA" id="ARBA00049229"/>
    </source>
</evidence>
<dbReference type="GO" id="GO:0009097">
    <property type="term" value="P:isoleucine biosynthetic process"/>
    <property type="evidence" value="ECO:0007669"/>
    <property type="project" value="UniProtKB-UniPathway"/>
</dbReference>
<dbReference type="AlphaFoldDB" id="A0A6J4T890"/>
<dbReference type="UniPathway" id="UPA00048">
    <property type="reaction ID" value="UER00073"/>
</dbReference>
<keyword evidence="10 16" id="KW-0663">Pyridoxal phosphate</keyword>
<dbReference type="PANTHER" id="PTHR42743:SF11">
    <property type="entry name" value="AMINODEOXYCHORISMATE LYASE"/>
    <property type="match status" value="1"/>
</dbReference>
<gene>
    <name evidence="17" type="primary">ilvE</name>
    <name evidence="18" type="ORF">AVDCRST_MAG67-3083</name>
</gene>
<dbReference type="Gene3D" id="3.20.10.10">
    <property type="entry name" value="D-amino Acid Aminotransferase, subunit A, domain 2"/>
    <property type="match status" value="1"/>
</dbReference>
<comment type="function">
    <text evidence="2 17">Acts on leucine, isoleucine and valine.</text>
</comment>
<evidence type="ECO:0000256" key="13">
    <source>
        <dbReference type="ARBA" id="ARBA00048798"/>
    </source>
</evidence>
<keyword evidence="7 17" id="KW-0032">Aminotransferase</keyword>
<dbReference type="InterPro" id="IPR001544">
    <property type="entry name" value="Aminotrans_IV"/>
</dbReference>
<dbReference type="EC" id="2.6.1.42" evidence="17"/>
<evidence type="ECO:0000256" key="7">
    <source>
        <dbReference type="ARBA" id="ARBA00022576"/>
    </source>
</evidence>
<dbReference type="PROSITE" id="PS00770">
    <property type="entry name" value="AA_TRANSFER_CLASS_4"/>
    <property type="match status" value="1"/>
</dbReference>
<dbReference type="EMBL" id="CADCVQ010000128">
    <property type="protein sequence ID" value="CAA9516608.1"/>
    <property type="molecule type" value="Genomic_DNA"/>
</dbReference>
<dbReference type="SUPFAM" id="SSF56752">
    <property type="entry name" value="D-aminoacid aminotransferase-like PLP-dependent enzymes"/>
    <property type="match status" value="1"/>
</dbReference>
<dbReference type="Pfam" id="PF01063">
    <property type="entry name" value="Aminotran_4"/>
    <property type="match status" value="1"/>
</dbReference>
<evidence type="ECO:0000256" key="12">
    <source>
        <dbReference type="ARBA" id="ARBA00048212"/>
    </source>
</evidence>
<dbReference type="InterPro" id="IPR033939">
    <property type="entry name" value="BCAT_family"/>
</dbReference>
<evidence type="ECO:0000256" key="8">
    <source>
        <dbReference type="ARBA" id="ARBA00022605"/>
    </source>
</evidence>
<proteinExistence type="inferred from homology"/>
<comment type="catalytic activity">
    <reaction evidence="14 17">
        <text>L-leucine + 2-oxoglutarate = 4-methyl-2-oxopentanoate + L-glutamate</text>
        <dbReference type="Rhea" id="RHEA:18321"/>
        <dbReference type="ChEBI" id="CHEBI:16810"/>
        <dbReference type="ChEBI" id="CHEBI:17865"/>
        <dbReference type="ChEBI" id="CHEBI:29985"/>
        <dbReference type="ChEBI" id="CHEBI:57427"/>
        <dbReference type="EC" id="2.6.1.42"/>
    </reaction>
</comment>
<comment type="similarity">
    <text evidence="6 15">Belongs to the class-IV pyridoxal-phosphate-dependent aminotransferase family.</text>
</comment>
<evidence type="ECO:0000256" key="4">
    <source>
        <dbReference type="ARBA" id="ARBA00004931"/>
    </source>
</evidence>
<keyword evidence="11 17" id="KW-0100">Branched-chain amino acid biosynthesis</keyword>
<keyword evidence="9 17" id="KW-0808">Transferase</keyword>
<evidence type="ECO:0000256" key="17">
    <source>
        <dbReference type="RuleBase" id="RU364094"/>
    </source>
</evidence>
<comment type="catalytic activity">
    <reaction evidence="13 17">
        <text>L-isoleucine + 2-oxoglutarate = (S)-3-methyl-2-oxopentanoate + L-glutamate</text>
        <dbReference type="Rhea" id="RHEA:24801"/>
        <dbReference type="ChEBI" id="CHEBI:16810"/>
        <dbReference type="ChEBI" id="CHEBI:29985"/>
        <dbReference type="ChEBI" id="CHEBI:35146"/>
        <dbReference type="ChEBI" id="CHEBI:58045"/>
        <dbReference type="EC" id="2.6.1.42"/>
    </reaction>
</comment>
<dbReference type="InterPro" id="IPR005785">
    <property type="entry name" value="B_amino_transI"/>
</dbReference>
<comment type="pathway">
    <text evidence="5 17">Amino-acid biosynthesis; L-leucine biosynthesis; L-leucine from 3-methyl-2-oxobutanoate: step 4/4.</text>
</comment>